<accession>T1GQN2</accession>
<dbReference type="EnsemblMetazoa" id="MESCA005943-RA">
    <property type="protein sequence ID" value="MESCA005943-PA"/>
    <property type="gene ID" value="MESCA005943"/>
</dbReference>
<dbReference type="Proteomes" id="UP000015102">
    <property type="component" value="Unassembled WGS sequence"/>
</dbReference>
<dbReference type="EMBL" id="CAQQ02112294">
    <property type="status" value="NOT_ANNOTATED_CDS"/>
    <property type="molecule type" value="Genomic_DNA"/>
</dbReference>
<keyword evidence="3" id="KW-1185">Reference proteome</keyword>
<evidence type="ECO:0000256" key="1">
    <source>
        <dbReference type="SAM" id="MobiDB-lite"/>
    </source>
</evidence>
<evidence type="ECO:0000313" key="2">
    <source>
        <dbReference type="EnsemblMetazoa" id="MESCA005943-PA"/>
    </source>
</evidence>
<reference evidence="2" key="2">
    <citation type="submission" date="2015-06" db="UniProtKB">
        <authorList>
            <consortium name="EnsemblMetazoa"/>
        </authorList>
    </citation>
    <scope>IDENTIFICATION</scope>
</reference>
<feature type="compositionally biased region" description="Polar residues" evidence="1">
    <location>
        <begin position="126"/>
        <end position="137"/>
    </location>
</feature>
<feature type="region of interest" description="Disordered" evidence="1">
    <location>
        <begin position="126"/>
        <end position="163"/>
    </location>
</feature>
<dbReference type="AlphaFoldDB" id="T1GQN2"/>
<organism evidence="2 3">
    <name type="scientific">Megaselia scalaris</name>
    <name type="common">Humpbacked fly</name>
    <name type="synonym">Phora scalaris</name>
    <dbReference type="NCBI Taxonomy" id="36166"/>
    <lineage>
        <taxon>Eukaryota</taxon>
        <taxon>Metazoa</taxon>
        <taxon>Ecdysozoa</taxon>
        <taxon>Arthropoda</taxon>
        <taxon>Hexapoda</taxon>
        <taxon>Insecta</taxon>
        <taxon>Pterygota</taxon>
        <taxon>Neoptera</taxon>
        <taxon>Endopterygota</taxon>
        <taxon>Diptera</taxon>
        <taxon>Brachycera</taxon>
        <taxon>Muscomorpha</taxon>
        <taxon>Platypezoidea</taxon>
        <taxon>Phoridae</taxon>
        <taxon>Megaseliini</taxon>
        <taxon>Megaselia</taxon>
    </lineage>
</organism>
<proteinExistence type="predicted"/>
<sequence>MVLCCSSPVGDASCSRITFSSFDIPSVSEQSLAVDTCGTILGCSLYSTSHIANTPNTGIISSSLFSGINRPIHPLPDIPCELVSGINPNSNLNSDSTEACFLEENTLLILLIATIPWDPVLRNGAQSGTVPSDSSHPSRLPLQHANDLNGENRIPCTSTIATQ</sequence>
<protein>
    <submittedName>
        <fullName evidence="2">Uncharacterized protein</fullName>
    </submittedName>
</protein>
<dbReference type="EMBL" id="CAQQ02112295">
    <property type="status" value="NOT_ANNOTATED_CDS"/>
    <property type="molecule type" value="Genomic_DNA"/>
</dbReference>
<name>T1GQN2_MEGSC</name>
<evidence type="ECO:0000313" key="3">
    <source>
        <dbReference type="Proteomes" id="UP000015102"/>
    </source>
</evidence>
<reference evidence="3" key="1">
    <citation type="submission" date="2013-02" db="EMBL/GenBank/DDBJ databases">
        <authorList>
            <person name="Hughes D."/>
        </authorList>
    </citation>
    <scope>NUCLEOTIDE SEQUENCE</scope>
    <source>
        <strain>Durham</strain>
        <strain evidence="3">NC isolate 2 -- Noor lab</strain>
    </source>
</reference>
<dbReference type="HOGENOM" id="CLU_1628942_0_0_1"/>